<dbReference type="InterPro" id="IPR013969">
    <property type="entry name" value="Oligosacch_biosynth_Alg14"/>
</dbReference>
<dbReference type="Pfam" id="PF08660">
    <property type="entry name" value="Alg14"/>
    <property type="match status" value="1"/>
</dbReference>
<evidence type="ECO:0000256" key="8">
    <source>
        <dbReference type="ARBA" id="ARBA00063014"/>
    </source>
</evidence>
<proteinExistence type="inferred from homology"/>
<keyword evidence="7 11" id="KW-0472">Membrane</keyword>
<dbReference type="SUPFAM" id="SSF53756">
    <property type="entry name" value="UDP-Glycosyltransferase/glycogen phosphorylase"/>
    <property type="match status" value="1"/>
</dbReference>
<evidence type="ECO:0000256" key="9">
    <source>
        <dbReference type="ARBA" id="ARBA00067533"/>
    </source>
</evidence>
<name>A0A8C5R1F9_9ANUR</name>
<keyword evidence="13" id="KW-1185">Reference proteome</keyword>
<gene>
    <name evidence="12" type="primary">ALG14</name>
</gene>
<feature type="transmembrane region" description="Helical" evidence="11">
    <location>
        <begin position="26"/>
        <end position="48"/>
    </location>
</feature>
<feature type="transmembrane region" description="Helical" evidence="11">
    <location>
        <begin position="162"/>
        <end position="185"/>
    </location>
</feature>
<evidence type="ECO:0000313" key="13">
    <source>
        <dbReference type="Proteomes" id="UP000694569"/>
    </source>
</evidence>
<dbReference type="NCBIfam" id="NF041549">
    <property type="entry name" value="PssD"/>
    <property type="match status" value="1"/>
</dbReference>
<dbReference type="AlphaFoldDB" id="A0A8C5R1F9"/>
<dbReference type="OrthoDB" id="17098at2759"/>
<dbReference type="GeneTree" id="ENSGT00390000002579"/>
<dbReference type="PANTHER" id="PTHR12154">
    <property type="entry name" value="GLYCOSYL TRANSFERASE-RELATED"/>
    <property type="match status" value="1"/>
</dbReference>
<keyword evidence="4 11" id="KW-0812">Transmembrane</keyword>
<dbReference type="Proteomes" id="UP000694569">
    <property type="component" value="Unplaced"/>
</dbReference>
<evidence type="ECO:0000256" key="10">
    <source>
        <dbReference type="ARBA" id="ARBA00075041"/>
    </source>
</evidence>
<dbReference type="GO" id="GO:0043541">
    <property type="term" value="C:UDP-N-acetylglucosamine transferase complex"/>
    <property type="evidence" value="ECO:0007669"/>
    <property type="project" value="TreeGrafter"/>
</dbReference>
<accession>A0A8C5R1F9</accession>
<dbReference type="FunFam" id="3.40.50.2000:FF:000098">
    <property type="entry name" value="UDP-N-acetylglucosamine transferase subunit ALG14 homolog"/>
    <property type="match status" value="1"/>
</dbReference>
<evidence type="ECO:0000256" key="5">
    <source>
        <dbReference type="ARBA" id="ARBA00022824"/>
    </source>
</evidence>
<protein>
    <recommendedName>
        <fullName evidence="3">UDP-N-acetylglucosamine transferase subunit ALG14</fullName>
    </recommendedName>
    <alternativeName>
        <fullName evidence="10">Asparagine-linked glycosylation 14 homolog</fullName>
    </alternativeName>
    <alternativeName>
        <fullName evidence="9">UDP-N-acetylglucosamine transferase subunit alg14</fullName>
    </alternativeName>
</protein>
<dbReference type="PANTHER" id="PTHR12154:SF4">
    <property type="entry name" value="UDP-N-ACETYLGLUCOSAMINE TRANSFERASE SUBUNIT ALG14 HOMOLOG"/>
    <property type="match status" value="1"/>
</dbReference>
<evidence type="ECO:0000256" key="3">
    <source>
        <dbReference type="ARBA" id="ARBA00017467"/>
    </source>
</evidence>
<sequence>MTSQNQEALSCPALLHLSGSGMQDCALSVGFGFLVAVLLLGIRTRWVLRGYARPRSRKKDGLSLLVVAGSGGHTTEMLRLLGKLSTQYSTKYYVLAETDTMSEERIRSFERSKVTGIEKSMYSIHHIPRSREVRQSWSSSLLTSIKSTLHCLPLTVRLRPDVILCNGPGTCVPICLCALLLGIIGMKNITVVYVESICRVESLSLTGRILYYFSNLFIVQWPLLKEKYPKSIYLGRLV</sequence>
<reference evidence="12" key="2">
    <citation type="submission" date="2025-09" db="UniProtKB">
        <authorList>
            <consortium name="Ensembl"/>
        </authorList>
    </citation>
    <scope>IDENTIFICATION</scope>
</reference>
<evidence type="ECO:0000256" key="11">
    <source>
        <dbReference type="SAM" id="Phobius"/>
    </source>
</evidence>
<dbReference type="GO" id="GO:0004577">
    <property type="term" value="F:N-acetylglucosaminyldiphosphodolichol N-acetylglucosaminyltransferase activity"/>
    <property type="evidence" value="ECO:0007669"/>
    <property type="project" value="TreeGrafter"/>
</dbReference>
<organism evidence="12 13">
    <name type="scientific">Leptobrachium leishanense</name>
    <name type="common">Leishan spiny toad</name>
    <dbReference type="NCBI Taxonomy" id="445787"/>
    <lineage>
        <taxon>Eukaryota</taxon>
        <taxon>Metazoa</taxon>
        <taxon>Chordata</taxon>
        <taxon>Craniata</taxon>
        <taxon>Vertebrata</taxon>
        <taxon>Euteleostomi</taxon>
        <taxon>Amphibia</taxon>
        <taxon>Batrachia</taxon>
        <taxon>Anura</taxon>
        <taxon>Pelobatoidea</taxon>
        <taxon>Megophryidae</taxon>
        <taxon>Leptobrachium</taxon>
    </lineage>
</organism>
<evidence type="ECO:0000256" key="7">
    <source>
        <dbReference type="ARBA" id="ARBA00023136"/>
    </source>
</evidence>
<keyword evidence="5" id="KW-0256">Endoplasmic reticulum</keyword>
<dbReference type="Ensembl" id="ENSLLET00000047075.1">
    <property type="protein sequence ID" value="ENSLLEP00000045271.1"/>
    <property type="gene ID" value="ENSLLEG00000028724.1"/>
</dbReference>
<evidence type="ECO:0000256" key="6">
    <source>
        <dbReference type="ARBA" id="ARBA00022989"/>
    </source>
</evidence>
<reference evidence="12" key="1">
    <citation type="submission" date="2025-08" db="UniProtKB">
        <authorList>
            <consortium name="Ensembl"/>
        </authorList>
    </citation>
    <scope>IDENTIFICATION</scope>
</reference>
<comment type="similarity">
    <text evidence="2">Belongs to the ALG14 family.</text>
</comment>
<comment type="subunit">
    <text evidence="8">Forms with ALG13 the active heterodimeric UDP-N-acetylglucosamine transferase complex.</text>
</comment>
<keyword evidence="6 11" id="KW-1133">Transmembrane helix</keyword>
<evidence type="ECO:0000256" key="1">
    <source>
        <dbReference type="ARBA" id="ARBA00004389"/>
    </source>
</evidence>
<evidence type="ECO:0000256" key="4">
    <source>
        <dbReference type="ARBA" id="ARBA00022692"/>
    </source>
</evidence>
<evidence type="ECO:0000256" key="2">
    <source>
        <dbReference type="ARBA" id="ARBA00009731"/>
    </source>
</evidence>
<evidence type="ECO:0000313" key="12">
    <source>
        <dbReference type="Ensembl" id="ENSLLEP00000045271.1"/>
    </source>
</evidence>
<dbReference type="Gene3D" id="3.40.50.2000">
    <property type="entry name" value="Glycogen Phosphorylase B"/>
    <property type="match status" value="1"/>
</dbReference>
<comment type="subcellular location">
    <subcellularLocation>
        <location evidence="1">Endoplasmic reticulum membrane</location>
        <topology evidence="1">Single-pass membrane protein</topology>
    </subcellularLocation>
</comment>
<dbReference type="GO" id="GO:0006488">
    <property type="term" value="P:dolichol-linked oligosaccharide biosynthetic process"/>
    <property type="evidence" value="ECO:0007669"/>
    <property type="project" value="InterPro"/>
</dbReference>